<dbReference type="InterPro" id="IPR051533">
    <property type="entry name" value="WaaL-like"/>
</dbReference>
<feature type="transmembrane region" description="Helical" evidence="6">
    <location>
        <begin position="498"/>
        <end position="515"/>
    </location>
</feature>
<feature type="domain" description="O-antigen ligase-related" evidence="7">
    <location>
        <begin position="282"/>
        <end position="427"/>
    </location>
</feature>
<feature type="transmembrane region" description="Helical" evidence="6">
    <location>
        <begin position="536"/>
        <end position="553"/>
    </location>
</feature>
<sequence>MAKARSRLTAERDRPGETSPAADALPRWVVPCRRVALAVLGGLVVYVAYYPSDSVQVENGDALWFVALAVCLATLTVVTEPWMRFAGVQANGTRQGTLPSDRCNASVSGLLGSGLVIDVLAWNLAAWMMFAALATCPPGNLREATNEAWFWVAGAGVLTSARRLLTDRPSQMVMVSLLFAVAAGMAVHALHQQWISLPATRAAYLADPDAVLRSAGIDAPPGTARRMVFANRLLDGGPTGTFALANSLAAILLVAVLVPAGVLWRWRHRHRHPAVTIGFGALLLLAVAALIATRSRSAILASLIALAWLWMPSGVSGQGADRRRKAGLVKLSLGVVGIAAAFVVGVLLFGDEEWMSAAPASLEFRLRYWKSTLALLAEHPWLGAGPGGFQSMYLRYRLPIASETIADPHNFVFETLASGGWIAGVLLAALVWAIVRAARHEATSPQPATEVDLAAVDSAAASSVTQVKDGSRWMASGAGVALLLVWLLVAASGQLQDFQAAVFGIPVAIAAGYLLHHESQRMNQSQWSDTQAKLEIRKLVSAILLAIMIHLTVSGGWTVPGVALAVWISASMLCHVDGVTGRPGVASQALGRRQASRLALGGLVVGGALLLTLRLVSIGPAQSSSLAQQHAEDAVRRGLGLRAERESERAVQADPWGVASPLWRSELFRSRLVGQGDRPADRREWLEAMETAVRRAGDNPLIERAAGEQSLHLYQRYGREEDLARAEDLIFRALAGNPTDVSLVAQAAAISRARAKTAESMELLARARELSLLGGNLVRDLGLQHIFVVKPRGASVRTAPDRRPVKEVFRAELSRIDEPLE</sequence>
<feature type="transmembrane region" description="Helical" evidence="6">
    <location>
        <begin position="597"/>
        <end position="616"/>
    </location>
</feature>
<evidence type="ECO:0000256" key="6">
    <source>
        <dbReference type="SAM" id="Phobius"/>
    </source>
</evidence>
<evidence type="ECO:0000259" key="7">
    <source>
        <dbReference type="Pfam" id="PF04932"/>
    </source>
</evidence>
<keyword evidence="3 6" id="KW-1133">Transmembrane helix</keyword>
<dbReference type="Pfam" id="PF04932">
    <property type="entry name" value="Wzy_C"/>
    <property type="match status" value="1"/>
</dbReference>
<comment type="subcellular location">
    <subcellularLocation>
        <location evidence="1">Membrane</location>
        <topology evidence="1">Multi-pass membrane protein</topology>
    </subcellularLocation>
</comment>
<dbReference type="PANTHER" id="PTHR37422">
    <property type="entry name" value="TEICHURONIC ACID BIOSYNTHESIS PROTEIN TUAE"/>
    <property type="match status" value="1"/>
</dbReference>
<feature type="transmembrane region" description="Helical" evidence="6">
    <location>
        <begin position="274"/>
        <end position="292"/>
    </location>
</feature>
<feature type="region of interest" description="Disordered" evidence="5">
    <location>
        <begin position="1"/>
        <end position="20"/>
    </location>
</feature>
<keyword evidence="2 6" id="KW-0812">Transmembrane</keyword>
<evidence type="ECO:0000256" key="5">
    <source>
        <dbReference type="SAM" id="MobiDB-lite"/>
    </source>
</evidence>
<feature type="transmembrane region" description="Helical" evidence="6">
    <location>
        <begin position="328"/>
        <end position="349"/>
    </location>
</feature>
<feature type="transmembrane region" description="Helical" evidence="6">
    <location>
        <begin position="559"/>
        <end position="576"/>
    </location>
</feature>
<feature type="transmembrane region" description="Helical" evidence="6">
    <location>
        <begin position="242"/>
        <end position="262"/>
    </location>
</feature>
<evidence type="ECO:0000256" key="2">
    <source>
        <dbReference type="ARBA" id="ARBA00022692"/>
    </source>
</evidence>
<comment type="caution">
    <text evidence="8">The sequence shown here is derived from an EMBL/GenBank/DDBJ whole genome shotgun (WGS) entry which is preliminary data.</text>
</comment>
<evidence type="ECO:0000256" key="3">
    <source>
        <dbReference type="ARBA" id="ARBA00022989"/>
    </source>
</evidence>
<feature type="transmembrane region" description="Helical" evidence="6">
    <location>
        <begin position="148"/>
        <end position="165"/>
    </location>
</feature>
<keyword evidence="8" id="KW-0436">Ligase</keyword>
<gene>
    <name evidence="8" type="ORF">FYK55_24665</name>
</gene>
<evidence type="ECO:0000313" key="9">
    <source>
        <dbReference type="Proteomes" id="UP000324479"/>
    </source>
</evidence>
<evidence type="ECO:0000256" key="4">
    <source>
        <dbReference type="ARBA" id="ARBA00023136"/>
    </source>
</evidence>
<dbReference type="GO" id="GO:0016020">
    <property type="term" value="C:membrane"/>
    <property type="evidence" value="ECO:0007669"/>
    <property type="project" value="UniProtKB-SubCell"/>
</dbReference>
<dbReference type="PANTHER" id="PTHR37422:SF13">
    <property type="entry name" value="LIPOPOLYSACCHARIDE BIOSYNTHESIS PROTEIN PA4999-RELATED"/>
    <property type="match status" value="1"/>
</dbReference>
<dbReference type="GO" id="GO:0016874">
    <property type="term" value="F:ligase activity"/>
    <property type="evidence" value="ECO:0007669"/>
    <property type="project" value="UniProtKB-KW"/>
</dbReference>
<feature type="transmembrane region" description="Helical" evidence="6">
    <location>
        <begin position="35"/>
        <end position="51"/>
    </location>
</feature>
<feature type="transmembrane region" description="Helical" evidence="6">
    <location>
        <begin position="63"/>
        <end position="83"/>
    </location>
</feature>
<protein>
    <submittedName>
        <fullName evidence="8">O-antigen ligase family protein</fullName>
    </submittedName>
</protein>
<keyword evidence="4 6" id="KW-0472">Membrane</keyword>
<dbReference type="RefSeq" id="WP_150079303.1">
    <property type="nucleotide sequence ID" value="NZ_VWOX01000020.1"/>
</dbReference>
<dbReference type="Proteomes" id="UP000324479">
    <property type="component" value="Unassembled WGS sequence"/>
</dbReference>
<feature type="transmembrane region" description="Helical" evidence="6">
    <location>
        <begin position="172"/>
        <end position="191"/>
    </location>
</feature>
<evidence type="ECO:0000313" key="8">
    <source>
        <dbReference type="EMBL" id="KAA5539304.1"/>
    </source>
</evidence>
<proteinExistence type="predicted"/>
<reference evidence="8 9" key="1">
    <citation type="submission" date="2019-08" db="EMBL/GenBank/DDBJ databases">
        <authorList>
            <person name="Dhanesh K."/>
            <person name="Kumar G."/>
            <person name="Sasikala C."/>
            <person name="Venkata Ramana C."/>
        </authorList>
    </citation>
    <scope>NUCLEOTIDE SEQUENCE [LARGE SCALE GENOMIC DNA]</scope>
    <source>
        <strain evidence="8 9">JC645</strain>
    </source>
</reference>
<keyword evidence="9" id="KW-1185">Reference proteome</keyword>
<organism evidence="8 9">
    <name type="scientific">Roseiconus nitratireducens</name>
    <dbReference type="NCBI Taxonomy" id="2605748"/>
    <lineage>
        <taxon>Bacteria</taxon>
        <taxon>Pseudomonadati</taxon>
        <taxon>Planctomycetota</taxon>
        <taxon>Planctomycetia</taxon>
        <taxon>Pirellulales</taxon>
        <taxon>Pirellulaceae</taxon>
        <taxon>Roseiconus</taxon>
    </lineage>
</organism>
<dbReference type="InterPro" id="IPR007016">
    <property type="entry name" value="O-antigen_ligase-rel_domated"/>
</dbReference>
<feature type="transmembrane region" description="Helical" evidence="6">
    <location>
        <begin position="473"/>
        <end position="492"/>
    </location>
</feature>
<dbReference type="EMBL" id="VWOX01000020">
    <property type="protein sequence ID" value="KAA5539304.1"/>
    <property type="molecule type" value="Genomic_DNA"/>
</dbReference>
<evidence type="ECO:0000256" key="1">
    <source>
        <dbReference type="ARBA" id="ARBA00004141"/>
    </source>
</evidence>
<name>A0A5M6CVP0_9BACT</name>
<dbReference type="AlphaFoldDB" id="A0A5M6CVP0"/>
<accession>A0A5M6CVP0</accession>
<feature type="transmembrane region" description="Helical" evidence="6">
    <location>
        <begin position="298"/>
        <end position="316"/>
    </location>
</feature>
<feature type="transmembrane region" description="Helical" evidence="6">
    <location>
        <begin position="104"/>
        <end position="128"/>
    </location>
</feature>
<feature type="transmembrane region" description="Helical" evidence="6">
    <location>
        <begin position="416"/>
        <end position="435"/>
    </location>
</feature>